<keyword evidence="4 7" id="KW-0863">Zinc-finger</keyword>
<organism evidence="9 10">
    <name type="scientific">Galleria mellonella</name>
    <name type="common">Greater wax moth</name>
    <dbReference type="NCBI Taxonomy" id="7137"/>
    <lineage>
        <taxon>Eukaryota</taxon>
        <taxon>Metazoa</taxon>
        <taxon>Ecdysozoa</taxon>
        <taxon>Arthropoda</taxon>
        <taxon>Hexapoda</taxon>
        <taxon>Insecta</taxon>
        <taxon>Pterygota</taxon>
        <taxon>Neoptera</taxon>
        <taxon>Endopterygota</taxon>
        <taxon>Lepidoptera</taxon>
        <taxon>Glossata</taxon>
        <taxon>Ditrysia</taxon>
        <taxon>Pyraloidea</taxon>
        <taxon>Pyralidae</taxon>
        <taxon>Galleriinae</taxon>
        <taxon>Galleria</taxon>
    </lineage>
</organism>
<feature type="domain" description="C2H2-type" evidence="8">
    <location>
        <begin position="314"/>
        <end position="341"/>
    </location>
</feature>
<dbReference type="SMART" id="SM00355">
    <property type="entry name" value="ZnF_C2H2"/>
    <property type="match status" value="6"/>
</dbReference>
<feature type="domain" description="C2H2-type" evidence="8">
    <location>
        <begin position="342"/>
        <end position="369"/>
    </location>
</feature>
<accession>A0ABM3MAI4</accession>
<reference evidence="10" key="1">
    <citation type="submission" date="2025-08" db="UniProtKB">
        <authorList>
            <consortium name="RefSeq"/>
        </authorList>
    </citation>
    <scope>IDENTIFICATION</scope>
    <source>
        <tissue evidence="10">Whole larvae</tissue>
    </source>
</reference>
<keyword evidence="3" id="KW-0677">Repeat</keyword>
<comment type="subcellular location">
    <subcellularLocation>
        <location evidence="1">Nucleus</location>
    </subcellularLocation>
</comment>
<dbReference type="PROSITE" id="PS00028">
    <property type="entry name" value="ZINC_FINGER_C2H2_1"/>
    <property type="match status" value="6"/>
</dbReference>
<evidence type="ECO:0000313" key="10">
    <source>
        <dbReference type="RefSeq" id="XP_052748050.1"/>
    </source>
</evidence>
<feature type="domain" description="C2H2-type" evidence="8">
    <location>
        <begin position="44"/>
        <end position="67"/>
    </location>
</feature>
<dbReference type="GeneID" id="113514167"/>
<feature type="domain" description="C2H2-type" evidence="8">
    <location>
        <begin position="286"/>
        <end position="313"/>
    </location>
</feature>
<feature type="domain" description="C2H2-type" evidence="8">
    <location>
        <begin position="258"/>
        <end position="285"/>
    </location>
</feature>
<dbReference type="Pfam" id="PF00096">
    <property type="entry name" value="zf-C2H2"/>
    <property type="match status" value="5"/>
</dbReference>
<dbReference type="Gene3D" id="3.30.160.60">
    <property type="entry name" value="Classic Zinc Finger"/>
    <property type="match status" value="5"/>
</dbReference>
<dbReference type="SUPFAM" id="SSF57667">
    <property type="entry name" value="beta-beta-alpha zinc fingers"/>
    <property type="match status" value="3"/>
</dbReference>
<evidence type="ECO:0000256" key="6">
    <source>
        <dbReference type="ARBA" id="ARBA00023242"/>
    </source>
</evidence>
<evidence type="ECO:0000256" key="5">
    <source>
        <dbReference type="ARBA" id="ARBA00022833"/>
    </source>
</evidence>
<evidence type="ECO:0000259" key="8">
    <source>
        <dbReference type="PROSITE" id="PS50157"/>
    </source>
</evidence>
<evidence type="ECO:0000256" key="2">
    <source>
        <dbReference type="ARBA" id="ARBA00022723"/>
    </source>
</evidence>
<dbReference type="RefSeq" id="XP_052748050.1">
    <property type="nucleotide sequence ID" value="XM_052892090.1"/>
</dbReference>
<protein>
    <submittedName>
        <fullName evidence="10">Zinc finger protein 235-like isoform X1</fullName>
    </submittedName>
</protein>
<dbReference type="PANTHER" id="PTHR24394">
    <property type="entry name" value="ZINC FINGER PROTEIN"/>
    <property type="match status" value="1"/>
</dbReference>
<dbReference type="PANTHER" id="PTHR24394:SF29">
    <property type="entry name" value="MYONEURIN"/>
    <property type="match status" value="1"/>
</dbReference>
<dbReference type="InterPro" id="IPR013087">
    <property type="entry name" value="Znf_C2H2_type"/>
</dbReference>
<keyword evidence="9" id="KW-1185">Reference proteome</keyword>
<name>A0ABM3MAI4_GALME</name>
<keyword evidence="2" id="KW-0479">Metal-binding</keyword>
<evidence type="ECO:0000256" key="3">
    <source>
        <dbReference type="ARBA" id="ARBA00022737"/>
    </source>
</evidence>
<evidence type="ECO:0000256" key="7">
    <source>
        <dbReference type="PROSITE-ProRule" id="PRU00042"/>
    </source>
</evidence>
<feature type="domain" description="C2H2-type" evidence="8">
    <location>
        <begin position="229"/>
        <end position="257"/>
    </location>
</feature>
<dbReference type="InterPro" id="IPR036236">
    <property type="entry name" value="Znf_C2H2_sf"/>
</dbReference>
<gene>
    <name evidence="10" type="primary">LOC113514167</name>
</gene>
<evidence type="ECO:0000256" key="1">
    <source>
        <dbReference type="ARBA" id="ARBA00004123"/>
    </source>
</evidence>
<dbReference type="Proteomes" id="UP001652740">
    <property type="component" value="Unplaced"/>
</dbReference>
<dbReference type="PROSITE" id="PS50157">
    <property type="entry name" value="ZINC_FINGER_C2H2_2"/>
    <property type="match status" value="6"/>
</dbReference>
<evidence type="ECO:0000256" key="4">
    <source>
        <dbReference type="ARBA" id="ARBA00022771"/>
    </source>
</evidence>
<evidence type="ECO:0000313" key="9">
    <source>
        <dbReference type="Proteomes" id="UP001652740"/>
    </source>
</evidence>
<keyword evidence="6" id="KW-0539">Nucleus</keyword>
<proteinExistence type="predicted"/>
<sequence>MTFDVIFAPIDSASEMSQPFRYVNVVPNIKIKKEVVEDDDEVIVHCRLCSKGFVSEMALRNHARMEHFESFATGDSKVWMRTPPSSPKRNASPDRFDPNIQIKKETEELLSTMEPGNLMSLASEDVSYIIIKAEDLPNLKATKKKDVKVMKVPKPVTTKKEKEPPQPITGPFECLQPSTLVADGTCHQIFFSCCEYSVHFRDEHTRRRKGHRCQVCEKPLLLCDEAIPYPCEVCGVGFQTNKELMDHMSIVHVKLKPFECTVCYKRFTQQSGVQQHMRMHTGDRPFPCTFCPKAFTQKSGLDQHLRIHTKVKPYRCVICNKAFCQSVHLKQHMRTHTNVSPFQCGICQKKFKQSSHLKYHLKNHNPSNMTEEQKHKYAELVGMIQKEVEMEVDPVEIQIEDMQGEQYVVAVQGVQNDFLEEASDGTWNVKMVNN</sequence>
<keyword evidence="5" id="KW-0862">Zinc</keyword>